<feature type="binding site" evidence="8">
    <location>
        <position position="338"/>
    </location>
    <ligand>
        <name>substrate</name>
    </ligand>
</feature>
<evidence type="ECO:0000256" key="5">
    <source>
        <dbReference type="ARBA" id="ARBA00023027"/>
    </source>
</evidence>
<dbReference type="FunFam" id="1.20.5.100:FF:000001">
    <property type="entry name" value="UDP-glucose 6-dehydrogenase"/>
    <property type="match status" value="1"/>
</dbReference>
<dbReference type="PIRSF" id="PIRSF000124">
    <property type="entry name" value="UDPglc_GDPman_dh"/>
    <property type="match status" value="1"/>
</dbReference>
<dbReference type="NCBIfam" id="TIGR03026">
    <property type="entry name" value="NDP-sugDHase"/>
    <property type="match status" value="1"/>
</dbReference>
<feature type="binding site" evidence="9">
    <location>
        <position position="397"/>
    </location>
    <ligand>
        <name>NAD(+)</name>
        <dbReference type="ChEBI" id="CHEBI:57540"/>
    </ligand>
</feature>
<feature type="binding site" evidence="9">
    <location>
        <position position="250"/>
    </location>
    <ligand>
        <name>NAD(+)</name>
        <dbReference type="ChEBI" id="CHEBI:57540"/>
    </ligand>
</feature>
<dbReference type="GO" id="GO:0006065">
    <property type="term" value="P:UDP-glucuronate biosynthetic process"/>
    <property type="evidence" value="ECO:0007669"/>
    <property type="project" value="UniProtKB-UniPathway"/>
</dbReference>
<gene>
    <name evidence="12" type="ORF">K444DRAFT_520680</name>
</gene>
<feature type="binding site" evidence="9">
    <location>
        <position position="464"/>
    </location>
    <ligand>
        <name>NAD(+)</name>
        <dbReference type="ChEBI" id="CHEBI:57540"/>
    </ligand>
</feature>
<dbReference type="EC" id="1.1.1.22" evidence="3"/>
<comment type="similarity">
    <text evidence="2">Belongs to the UDP-glucose/GDP-mannose dehydrogenase family.</text>
</comment>
<feature type="binding site" evidence="9">
    <location>
        <position position="113"/>
    </location>
    <ligand>
        <name>NAD(+)</name>
        <dbReference type="ChEBI" id="CHEBI:57540"/>
    </ligand>
</feature>
<dbReference type="Gene3D" id="3.40.50.720">
    <property type="entry name" value="NAD(P)-binding Rossmann-like Domain"/>
    <property type="match status" value="2"/>
</dbReference>
<feature type="binding site" evidence="8">
    <location>
        <position position="391"/>
    </location>
    <ligand>
        <name>substrate</name>
    </ligand>
</feature>
<reference evidence="12 13" key="1">
    <citation type="submission" date="2016-04" db="EMBL/GenBank/DDBJ databases">
        <title>A degradative enzymes factory behind the ericoid mycorrhizal symbiosis.</title>
        <authorList>
            <consortium name="DOE Joint Genome Institute"/>
            <person name="Martino E."/>
            <person name="Morin E."/>
            <person name="Grelet G."/>
            <person name="Kuo A."/>
            <person name="Kohler A."/>
            <person name="Daghino S."/>
            <person name="Barry K."/>
            <person name="Choi C."/>
            <person name="Cichocki N."/>
            <person name="Clum A."/>
            <person name="Copeland A."/>
            <person name="Hainaut M."/>
            <person name="Haridas S."/>
            <person name="Labutti K."/>
            <person name="Lindquist E."/>
            <person name="Lipzen A."/>
            <person name="Khouja H.-R."/>
            <person name="Murat C."/>
            <person name="Ohm R."/>
            <person name="Olson A."/>
            <person name="Spatafora J."/>
            <person name="Veneault-Fourrey C."/>
            <person name="Henrissat B."/>
            <person name="Grigoriev I."/>
            <person name="Martin F."/>
            <person name="Perotto S."/>
        </authorList>
    </citation>
    <scope>NUCLEOTIDE SEQUENCE [LARGE SCALE GENOMIC DNA]</scope>
    <source>
        <strain evidence="12 13">E</strain>
    </source>
</reference>
<dbReference type="GO" id="GO:0003979">
    <property type="term" value="F:UDP-glucose 6-dehydrogenase activity"/>
    <property type="evidence" value="ECO:0007669"/>
    <property type="project" value="UniProtKB-EC"/>
</dbReference>
<dbReference type="SUPFAM" id="SSF51735">
    <property type="entry name" value="NAD(P)-binding Rossmann-fold domains"/>
    <property type="match status" value="1"/>
</dbReference>
<evidence type="ECO:0000256" key="2">
    <source>
        <dbReference type="ARBA" id="ARBA00006601"/>
    </source>
</evidence>
<evidence type="ECO:0000259" key="11">
    <source>
        <dbReference type="SMART" id="SM00984"/>
    </source>
</evidence>
<organism evidence="12 13">
    <name type="scientific">Hyaloscypha bicolor E</name>
    <dbReference type="NCBI Taxonomy" id="1095630"/>
    <lineage>
        <taxon>Eukaryota</taxon>
        <taxon>Fungi</taxon>
        <taxon>Dikarya</taxon>
        <taxon>Ascomycota</taxon>
        <taxon>Pezizomycotina</taxon>
        <taxon>Leotiomycetes</taxon>
        <taxon>Helotiales</taxon>
        <taxon>Hyaloscyphaceae</taxon>
        <taxon>Hyaloscypha</taxon>
        <taxon>Hyaloscypha bicolor</taxon>
    </lineage>
</organism>
<dbReference type="Pfam" id="PF03720">
    <property type="entry name" value="UDPG_MGDP_dh_C"/>
    <property type="match status" value="1"/>
</dbReference>
<comment type="pathway">
    <text evidence="1">Nucleotide-sugar biosynthesis; UDP-alpha-D-glucuronate biosynthesis; UDP-alpha-D-glucuronate from UDP-alpha-D-glucose: step 1/1.</text>
</comment>
<dbReference type="InParanoid" id="A0A2J6TNR5"/>
<keyword evidence="5 9" id="KW-0520">NAD</keyword>
<evidence type="ECO:0000256" key="9">
    <source>
        <dbReference type="PIRSR" id="PIRSR500134-3"/>
    </source>
</evidence>
<dbReference type="PIRSF" id="PIRSF500134">
    <property type="entry name" value="UDPglc_DH_bac"/>
    <property type="match status" value="1"/>
</dbReference>
<dbReference type="InterPro" id="IPR008927">
    <property type="entry name" value="6-PGluconate_DH-like_C_sf"/>
</dbReference>
<dbReference type="RefSeq" id="XP_024741492.1">
    <property type="nucleotide sequence ID" value="XM_024874063.1"/>
</dbReference>
<dbReference type="GeneID" id="36582143"/>
<dbReference type="GO" id="GO:0051287">
    <property type="term" value="F:NAD binding"/>
    <property type="evidence" value="ECO:0007669"/>
    <property type="project" value="InterPro"/>
</dbReference>
<dbReference type="InterPro" id="IPR036291">
    <property type="entry name" value="NAD(P)-bd_dom_sf"/>
</dbReference>
<dbReference type="OrthoDB" id="5059218at2759"/>
<proteinExistence type="inferred from homology"/>
<protein>
    <recommendedName>
        <fullName evidence="3">UDP-glucose 6-dehydrogenase</fullName>
        <ecNumber evidence="3">1.1.1.22</ecNumber>
    </recommendedName>
</protein>
<feature type="active site" description="Nucleophile" evidence="7">
    <location>
        <position position="394"/>
    </location>
</feature>
<dbReference type="GO" id="GO:0006024">
    <property type="term" value="P:glycosaminoglycan biosynthetic process"/>
    <property type="evidence" value="ECO:0007669"/>
    <property type="project" value="TreeGrafter"/>
</dbReference>
<dbReference type="InterPro" id="IPR014026">
    <property type="entry name" value="UDP-Glc/GDP-Man_DH_dimer"/>
</dbReference>
<evidence type="ECO:0000256" key="1">
    <source>
        <dbReference type="ARBA" id="ARBA00004701"/>
    </source>
</evidence>
<dbReference type="PANTHER" id="PTHR11374">
    <property type="entry name" value="UDP-GLUCOSE DEHYDROGENASE/UDP-MANNAC DEHYDROGENASE"/>
    <property type="match status" value="1"/>
</dbReference>
<feature type="binding site" evidence="8">
    <location>
        <begin position="383"/>
        <end position="387"/>
    </location>
    <ligand>
        <name>substrate</name>
    </ligand>
</feature>
<keyword evidence="4" id="KW-0560">Oxidoreductase</keyword>
<feature type="binding site" evidence="9">
    <location>
        <position position="210"/>
    </location>
    <ligand>
        <name>NAD(+)</name>
        <dbReference type="ChEBI" id="CHEBI:57540"/>
    </ligand>
</feature>
<dbReference type="EMBL" id="KZ613749">
    <property type="protein sequence ID" value="PMD64588.1"/>
    <property type="molecule type" value="Genomic_DNA"/>
</dbReference>
<sequence length="684" mass="73936">MYRHPSIPSSNIDASEDGLLDISTAPTTPDGSLTFSPVLQALKLQDALEDAASGRGKQRTSSTSLDAAMRASGAGVNNICCVGAGYVGGPTAAVMAFQNPHINVTVVDRDPVRIKQWKTKHLPIYEPGLYEILRIARDGSKACSFYNEATRSDSLDSMSSASSSTSECESQCGDHRDEIAIQARVPNLFFSTEISKTISEADIVLIAVNTPTKTRGMGSGKATDLTALEAVTREIAIHAKPGAILVEKSTVPCRTAELIQDTLKVHRPTQSFEVLSNPEFLAAGTAITDLLSPDRVIIGSSSTSAGRRAAETLASVYGSWVPRNRIVTMNTWSSELSKLVANAMLAQRISSINSISAICEATGADISEVAQSVGMDPRIGDKYLKAGIGFGGSCFRKDVLSLVYLAESLGLHEVAEYWTGVLSVNVWQRERFVRRAVRCLNNTIVGKKLAILGYAFKKDTNDTRESPALECIKILLEDCPRELAVFDPCCDPATVKAEIGKLVGKEVLKENGGSIEVYADAYAACADAHAVLIMTECDEFKTSPSSSNSSPTLVPKSKPASKKGPVDPRPFARLEPTESEILQLQKFLTSTFAVDDPLQRFETEQECGEECKLCAGELGDELEKTVVLSKEGNMKDKLDWARIAYHLQKPKWVFDGRGVVDADEMRGLGVRAEGIGRVGWRGRR</sequence>
<evidence type="ECO:0000256" key="8">
    <source>
        <dbReference type="PIRSR" id="PIRSR500134-2"/>
    </source>
</evidence>
<evidence type="ECO:0000313" key="13">
    <source>
        <dbReference type="Proteomes" id="UP000235371"/>
    </source>
</evidence>
<name>A0A2J6TNR5_9HELO</name>
<dbReference type="SUPFAM" id="SSF48179">
    <property type="entry name" value="6-phosphogluconate dehydrogenase C-terminal domain-like"/>
    <property type="match status" value="1"/>
</dbReference>
<dbReference type="InterPro" id="IPR028356">
    <property type="entry name" value="UDPglc_DH_euk"/>
</dbReference>
<evidence type="ECO:0000256" key="7">
    <source>
        <dbReference type="PIRSR" id="PIRSR500134-1"/>
    </source>
</evidence>
<dbReference type="SMART" id="SM00984">
    <property type="entry name" value="UDPG_MGDP_dh_C"/>
    <property type="match status" value="1"/>
</dbReference>
<dbReference type="Pfam" id="PF03721">
    <property type="entry name" value="UDPG_MGDP_dh_N"/>
    <property type="match status" value="2"/>
</dbReference>
<feature type="domain" description="UDP-glucose/GDP-mannose dehydrogenase C-terminal" evidence="11">
    <location>
        <begin position="450"/>
        <end position="555"/>
    </location>
</feature>
<dbReference type="InterPro" id="IPR017476">
    <property type="entry name" value="UDP-Glc/GDP-Man"/>
</dbReference>
<accession>A0A2J6TNR5</accession>
<feature type="region of interest" description="Disordered" evidence="10">
    <location>
        <begin position="542"/>
        <end position="570"/>
    </location>
</feature>
<dbReference type="Proteomes" id="UP000235371">
    <property type="component" value="Unassembled WGS sequence"/>
</dbReference>
<dbReference type="InterPro" id="IPR036220">
    <property type="entry name" value="UDP-Glc/GDP-Man_DH_C_sf"/>
</dbReference>
<dbReference type="InterPro" id="IPR001732">
    <property type="entry name" value="UDP-Glc/GDP-Man_DH_N"/>
</dbReference>
<dbReference type="InterPro" id="IPR014027">
    <property type="entry name" value="UDP-Glc/GDP-Man_DH_C"/>
</dbReference>
<evidence type="ECO:0000256" key="4">
    <source>
        <dbReference type="ARBA" id="ARBA00023002"/>
    </source>
</evidence>
<dbReference type="UniPathway" id="UPA00038">
    <property type="reaction ID" value="UER00491"/>
</dbReference>
<evidence type="ECO:0000256" key="3">
    <source>
        <dbReference type="ARBA" id="ARBA00012954"/>
    </source>
</evidence>
<dbReference type="InterPro" id="IPR028357">
    <property type="entry name" value="UDPglc_DH_bac"/>
</dbReference>
<dbReference type="Pfam" id="PF00984">
    <property type="entry name" value="UDPG_MGDP_dh"/>
    <property type="match status" value="1"/>
</dbReference>
<keyword evidence="13" id="KW-1185">Reference proteome</keyword>
<feature type="binding site" evidence="9">
    <location>
        <position position="108"/>
    </location>
    <ligand>
        <name>NAD(+)</name>
        <dbReference type="ChEBI" id="CHEBI:57540"/>
    </ligand>
</feature>
<evidence type="ECO:0000256" key="6">
    <source>
        <dbReference type="ARBA" id="ARBA00047473"/>
    </source>
</evidence>
<dbReference type="PANTHER" id="PTHR11374:SF3">
    <property type="entry name" value="UDP-GLUCOSE 6-DEHYDROGENASE"/>
    <property type="match status" value="1"/>
</dbReference>
<feature type="binding site" evidence="8">
    <location>
        <position position="457"/>
    </location>
    <ligand>
        <name>substrate</name>
    </ligand>
</feature>
<dbReference type="GO" id="GO:0005634">
    <property type="term" value="C:nucleus"/>
    <property type="evidence" value="ECO:0007669"/>
    <property type="project" value="TreeGrafter"/>
</dbReference>
<comment type="catalytic activity">
    <reaction evidence="6">
        <text>UDP-alpha-D-glucose + 2 NAD(+) + H2O = UDP-alpha-D-glucuronate + 2 NADH + 3 H(+)</text>
        <dbReference type="Rhea" id="RHEA:23596"/>
        <dbReference type="ChEBI" id="CHEBI:15377"/>
        <dbReference type="ChEBI" id="CHEBI:15378"/>
        <dbReference type="ChEBI" id="CHEBI:57540"/>
        <dbReference type="ChEBI" id="CHEBI:57945"/>
        <dbReference type="ChEBI" id="CHEBI:58052"/>
        <dbReference type="ChEBI" id="CHEBI:58885"/>
        <dbReference type="EC" id="1.1.1.22"/>
    </reaction>
</comment>
<evidence type="ECO:0000256" key="10">
    <source>
        <dbReference type="SAM" id="MobiDB-lite"/>
    </source>
</evidence>
<evidence type="ECO:0000313" key="12">
    <source>
        <dbReference type="EMBL" id="PMD64588.1"/>
    </source>
</evidence>
<dbReference type="AlphaFoldDB" id="A0A2J6TNR5"/>
<dbReference type="GO" id="GO:0000271">
    <property type="term" value="P:polysaccharide biosynthetic process"/>
    <property type="evidence" value="ECO:0007669"/>
    <property type="project" value="InterPro"/>
</dbReference>
<dbReference type="STRING" id="1095630.A0A2J6TNR5"/>
<dbReference type="SUPFAM" id="SSF52413">
    <property type="entry name" value="UDP-glucose/GDP-mannose dehydrogenase C-terminal domain"/>
    <property type="match status" value="1"/>
</dbReference>
<dbReference type="Gene3D" id="1.20.5.100">
    <property type="entry name" value="Cytochrome c1, transmembrane anchor, C-terminal"/>
    <property type="match status" value="1"/>
</dbReference>